<dbReference type="SUPFAM" id="SSF46689">
    <property type="entry name" value="Homeodomain-like"/>
    <property type="match status" value="1"/>
</dbReference>
<evidence type="ECO:0000313" key="5">
    <source>
        <dbReference type="Proteomes" id="UP000254701"/>
    </source>
</evidence>
<dbReference type="GO" id="GO:0003700">
    <property type="term" value="F:DNA-binding transcription factor activity"/>
    <property type="evidence" value="ECO:0007669"/>
    <property type="project" value="TreeGrafter"/>
</dbReference>
<evidence type="ECO:0000259" key="3">
    <source>
        <dbReference type="PROSITE" id="PS50977"/>
    </source>
</evidence>
<dbReference type="PROSITE" id="PS50977">
    <property type="entry name" value="HTH_TETR_2"/>
    <property type="match status" value="1"/>
</dbReference>
<dbReference type="InterPro" id="IPR001647">
    <property type="entry name" value="HTH_TetR"/>
</dbReference>
<organism evidence="4 5">
    <name type="scientific">Aminobacter aminovorans</name>
    <name type="common">Chelatobacter heintzii</name>
    <dbReference type="NCBI Taxonomy" id="83263"/>
    <lineage>
        <taxon>Bacteria</taxon>
        <taxon>Pseudomonadati</taxon>
        <taxon>Pseudomonadota</taxon>
        <taxon>Alphaproteobacteria</taxon>
        <taxon>Hyphomicrobiales</taxon>
        <taxon>Phyllobacteriaceae</taxon>
        <taxon>Aminobacter</taxon>
    </lineage>
</organism>
<evidence type="ECO:0000313" key="4">
    <source>
        <dbReference type="EMBL" id="SUU89005.1"/>
    </source>
</evidence>
<feature type="domain" description="HTH tetR-type" evidence="3">
    <location>
        <begin position="13"/>
        <end position="73"/>
    </location>
</feature>
<dbReference type="Gene3D" id="1.10.357.10">
    <property type="entry name" value="Tetracycline Repressor, domain 2"/>
    <property type="match status" value="1"/>
</dbReference>
<dbReference type="RefSeq" id="WP_115731242.1">
    <property type="nucleotide sequence ID" value="NZ_BAAAVY010000019.1"/>
</dbReference>
<evidence type="ECO:0000256" key="2">
    <source>
        <dbReference type="PROSITE-ProRule" id="PRU00335"/>
    </source>
</evidence>
<dbReference type="PRINTS" id="PR00455">
    <property type="entry name" value="HTHTETR"/>
</dbReference>
<keyword evidence="1 2" id="KW-0238">DNA-binding</keyword>
<feature type="DNA-binding region" description="H-T-H motif" evidence="2">
    <location>
        <begin position="36"/>
        <end position="55"/>
    </location>
</feature>
<dbReference type="OrthoDB" id="70491at2"/>
<dbReference type="PANTHER" id="PTHR30055:SF223">
    <property type="entry name" value="HTH-TYPE TRANSCRIPTIONAL REGULATOR UIDR"/>
    <property type="match status" value="1"/>
</dbReference>
<dbReference type="EMBL" id="UFSM01000001">
    <property type="protein sequence ID" value="SUU89005.1"/>
    <property type="molecule type" value="Genomic_DNA"/>
</dbReference>
<dbReference type="GO" id="GO:0000976">
    <property type="term" value="F:transcription cis-regulatory region binding"/>
    <property type="evidence" value="ECO:0007669"/>
    <property type="project" value="TreeGrafter"/>
</dbReference>
<dbReference type="InterPro" id="IPR009057">
    <property type="entry name" value="Homeodomain-like_sf"/>
</dbReference>
<name>A0A380WJT0_AMIAI</name>
<protein>
    <submittedName>
        <fullName evidence="4">Transcriptional regulator BetI</fullName>
    </submittedName>
</protein>
<dbReference type="Pfam" id="PF00440">
    <property type="entry name" value="TetR_N"/>
    <property type="match status" value="1"/>
</dbReference>
<dbReference type="InterPro" id="IPR050109">
    <property type="entry name" value="HTH-type_TetR-like_transc_reg"/>
</dbReference>
<accession>A0A380WJT0</accession>
<sequence>MTTASSTKKLPKAERRAQLLEAAQEMVREEGTDALTLARVAERAGVSKPIAYEHFGTRAGLLMALFSSYNDLQLKTQREALASCGKTLRDVAGILGEAYVRCASRAGPEAGAVFAALSGTEEMDEFRQTLRNGYLAEYRDAVSRFVDLPEYIGEPVLSGLLGAAEAVSRDTAAGRISYDDAVSALTELFTATLERFRR</sequence>
<dbReference type="PANTHER" id="PTHR30055">
    <property type="entry name" value="HTH-TYPE TRANSCRIPTIONAL REGULATOR RUTR"/>
    <property type="match status" value="1"/>
</dbReference>
<reference evidence="4 5" key="1">
    <citation type="submission" date="2018-06" db="EMBL/GenBank/DDBJ databases">
        <authorList>
            <consortium name="Pathogen Informatics"/>
            <person name="Doyle S."/>
        </authorList>
    </citation>
    <scope>NUCLEOTIDE SEQUENCE [LARGE SCALE GENOMIC DNA]</scope>
    <source>
        <strain evidence="4 5">NCTC10684</strain>
    </source>
</reference>
<gene>
    <name evidence="4" type="ORF">NCTC10684_02237</name>
</gene>
<proteinExistence type="predicted"/>
<dbReference type="Proteomes" id="UP000254701">
    <property type="component" value="Unassembled WGS sequence"/>
</dbReference>
<evidence type="ECO:0000256" key="1">
    <source>
        <dbReference type="ARBA" id="ARBA00023125"/>
    </source>
</evidence>
<dbReference type="AlphaFoldDB" id="A0A380WJT0"/>